<dbReference type="Proteomes" id="UP000282388">
    <property type="component" value="Unassembled WGS sequence"/>
</dbReference>
<dbReference type="OrthoDB" id="9809126at2"/>
<evidence type="ECO:0000259" key="1">
    <source>
        <dbReference type="Pfam" id="PF02486"/>
    </source>
</evidence>
<dbReference type="AlphaFoldDB" id="A0A3A8E4P3"/>
<organism evidence="2 3">
    <name type="scientific">Acinetobacter tianfuensis</name>
    <dbReference type="NCBI Taxonomy" id="2419603"/>
    <lineage>
        <taxon>Bacteria</taxon>
        <taxon>Pseudomonadati</taxon>
        <taxon>Pseudomonadota</taxon>
        <taxon>Gammaproteobacteria</taxon>
        <taxon>Moraxellales</taxon>
        <taxon>Moraxellaceae</taxon>
        <taxon>Acinetobacter</taxon>
    </lineage>
</organism>
<evidence type="ECO:0000313" key="3">
    <source>
        <dbReference type="Proteomes" id="UP000282388"/>
    </source>
</evidence>
<evidence type="ECO:0000313" key="2">
    <source>
        <dbReference type="EMBL" id="RKG29119.1"/>
    </source>
</evidence>
<reference evidence="2 3" key="1">
    <citation type="submission" date="2018-09" db="EMBL/GenBank/DDBJ databases">
        <title>The draft genome of Acinetobacter spp. strains.</title>
        <authorList>
            <person name="Qin J."/>
            <person name="Feng Y."/>
            <person name="Zong Z."/>
        </authorList>
    </citation>
    <scope>NUCLEOTIDE SEQUENCE [LARGE SCALE GENOMIC DNA]</scope>
    <source>
        <strain evidence="2 3">WCHAc060012</strain>
    </source>
</reference>
<feature type="domain" description="Replication initiation protein-like C-terminal" evidence="1">
    <location>
        <begin position="168"/>
        <end position="333"/>
    </location>
</feature>
<proteinExistence type="predicted"/>
<dbReference type="EMBL" id="RAXV01000061">
    <property type="protein sequence ID" value="RKG29119.1"/>
    <property type="molecule type" value="Genomic_DNA"/>
</dbReference>
<dbReference type="InterPro" id="IPR003491">
    <property type="entry name" value="REP-like_C"/>
</dbReference>
<keyword evidence="3" id="KW-1185">Reference proteome</keyword>
<protein>
    <submittedName>
        <fullName evidence="2">Replication protein</fullName>
    </submittedName>
</protein>
<comment type="caution">
    <text evidence="2">The sequence shown here is derived from an EMBL/GenBank/DDBJ whole genome shotgun (WGS) entry which is preliminary data.</text>
</comment>
<accession>A0A3A8E4P3</accession>
<dbReference type="Pfam" id="PF02486">
    <property type="entry name" value="Rep_trans"/>
    <property type="match status" value="1"/>
</dbReference>
<name>A0A3A8E4P3_9GAMM</name>
<gene>
    <name evidence="2" type="ORF">D7V32_16435</name>
</gene>
<sequence length="410" mass="46858">MQCDEFTFPRKLDNVKMVLTEKGNVPILHSVPCDEYGIAAHDWVTFSFCQSTLGQEYFSVAPEQAEDSITYGIETFLDHHLYEIFGFGLEKKREKGMHNYKYAYELQDMLGMVLYGHSSKKISVQINGSGCALARKGWQQRLYQWLTSYERFYDAQTGIEKVNGCVNPKITRCDLAYDDFEGQFISVDIADHWDDLDGFWCGGRAPTIQHLGAWKRPSGKGRTLTIGDRTSGKYCRFYERGKKEGSPLSPWTRAEVEFKSKDRHIPLDILLSPSQYFLGAYPCFEWLAKQLGKEFVTPEKTQVVKKTSQINWDRSIEIVREQFGKYIRQYAKIIESDALIAMLSSPKDEVPKRLKFSHAAVMQAIRLKQPIQSSLDACKSTRSLEEMPLFVGVAGVNNSAYKEFINANAI</sequence>